<gene>
    <name evidence="6" type="ORF">B0J11DRAFT_578530</name>
</gene>
<dbReference type="InterPro" id="IPR002110">
    <property type="entry name" value="Ankyrin_rpt"/>
</dbReference>
<evidence type="ECO:0000313" key="7">
    <source>
        <dbReference type="Proteomes" id="UP000700596"/>
    </source>
</evidence>
<dbReference type="Proteomes" id="UP000700596">
    <property type="component" value="Unassembled WGS sequence"/>
</dbReference>
<feature type="chain" id="PRO_5040324430" evidence="5">
    <location>
        <begin position="21"/>
        <end position="443"/>
    </location>
</feature>
<dbReference type="Pfam" id="PF12796">
    <property type="entry name" value="Ank_2"/>
    <property type="match status" value="1"/>
</dbReference>
<dbReference type="PANTHER" id="PTHR24188:SF29">
    <property type="entry name" value="GH09064P"/>
    <property type="match status" value="1"/>
</dbReference>
<comment type="caution">
    <text evidence="6">The sequence shown here is derived from an EMBL/GenBank/DDBJ whole genome shotgun (WGS) entry which is preliminary data.</text>
</comment>
<sequence>MDVAWLFGVVGLIFDFCVRCKNNTKRYDSLARDLNSLATTLQVAERYLPYNVDFQDVRQAIVDTGKVLSRYTEPSSGTGIPGRWSREVRLAMENIEELRNELDKQHKHLDTRVMSIASQGLCSHPQLQKALPLPNSAILPSPSQNERIWIDIDKALQDTPNDESRIDAIINLAIQRSTSYGPPIESPLDELSPSTTTDSFFSHKTTPDYFSDESRYSLTASEISISSKSTKRSERPNSFMSFVTRAGHNFVKAAKKGDLTALQRLRPRVDDITLFEALVSVIQTERVISERLEVVKYLVSVEVCLEAKETFHKRTPLISAIANRHYDIAQFLIENGASTDTRDGTWDWTPLVWAIYMNNTHIVQILVDCGADLQARDVLCRRTPLLWAAKLGNCPALKILLEKDKNLIAVMDKDRMSPAALAYGEKYREAGRLLNEYEGKPNG</sequence>
<dbReference type="EMBL" id="JAGMWT010000005">
    <property type="protein sequence ID" value="KAH7128303.1"/>
    <property type="molecule type" value="Genomic_DNA"/>
</dbReference>
<dbReference type="PROSITE" id="PS50297">
    <property type="entry name" value="ANK_REP_REGION"/>
    <property type="match status" value="2"/>
</dbReference>
<reference evidence="6" key="1">
    <citation type="journal article" date="2021" name="Nat. Commun.">
        <title>Genetic determinants of endophytism in the Arabidopsis root mycobiome.</title>
        <authorList>
            <person name="Mesny F."/>
            <person name="Miyauchi S."/>
            <person name="Thiergart T."/>
            <person name="Pickel B."/>
            <person name="Atanasova L."/>
            <person name="Karlsson M."/>
            <person name="Huettel B."/>
            <person name="Barry K.W."/>
            <person name="Haridas S."/>
            <person name="Chen C."/>
            <person name="Bauer D."/>
            <person name="Andreopoulos W."/>
            <person name="Pangilinan J."/>
            <person name="LaButti K."/>
            <person name="Riley R."/>
            <person name="Lipzen A."/>
            <person name="Clum A."/>
            <person name="Drula E."/>
            <person name="Henrissat B."/>
            <person name="Kohler A."/>
            <person name="Grigoriev I.V."/>
            <person name="Martin F.M."/>
            <person name="Hacquard S."/>
        </authorList>
    </citation>
    <scope>NUCLEOTIDE SEQUENCE</scope>
    <source>
        <strain evidence="6">MPI-CAGE-CH-0243</strain>
    </source>
</reference>
<proteinExistence type="predicted"/>
<dbReference type="SMART" id="SM00248">
    <property type="entry name" value="ANK"/>
    <property type="match status" value="3"/>
</dbReference>
<keyword evidence="5" id="KW-0732">Signal</keyword>
<dbReference type="SUPFAM" id="SSF48403">
    <property type="entry name" value="Ankyrin repeat"/>
    <property type="match status" value="1"/>
</dbReference>
<organism evidence="6 7">
    <name type="scientific">Dendryphion nanum</name>
    <dbReference type="NCBI Taxonomy" id="256645"/>
    <lineage>
        <taxon>Eukaryota</taxon>
        <taxon>Fungi</taxon>
        <taxon>Dikarya</taxon>
        <taxon>Ascomycota</taxon>
        <taxon>Pezizomycotina</taxon>
        <taxon>Dothideomycetes</taxon>
        <taxon>Pleosporomycetidae</taxon>
        <taxon>Pleosporales</taxon>
        <taxon>Torulaceae</taxon>
        <taxon>Dendryphion</taxon>
    </lineage>
</organism>
<dbReference type="PROSITE" id="PS50088">
    <property type="entry name" value="ANK_REPEAT"/>
    <property type="match status" value="2"/>
</dbReference>
<dbReference type="InterPro" id="IPR036770">
    <property type="entry name" value="Ankyrin_rpt-contain_sf"/>
</dbReference>
<feature type="repeat" description="ANK" evidence="3">
    <location>
        <begin position="346"/>
        <end position="378"/>
    </location>
</feature>
<protein>
    <submittedName>
        <fullName evidence="6">Ankyrin repeat-containing domain protein</fullName>
    </submittedName>
</protein>
<dbReference type="OrthoDB" id="341259at2759"/>
<evidence type="ECO:0000256" key="2">
    <source>
        <dbReference type="ARBA" id="ARBA00023043"/>
    </source>
</evidence>
<dbReference type="AlphaFoldDB" id="A0A9P9DZV3"/>
<evidence type="ECO:0000256" key="4">
    <source>
        <dbReference type="SAM" id="Coils"/>
    </source>
</evidence>
<dbReference type="Gene3D" id="1.25.40.20">
    <property type="entry name" value="Ankyrin repeat-containing domain"/>
    <property type="match status" value="1"/>
</dbReference>
<keyword evidence="4" id="KW-0175">Coiled coil</keyword>
<dbReference type="PANTHER" id="PTHR24188">
    <property type="entry name" value="ANKYRIN REPEAT PROTEIN"/>
    <property type="match status" value="1"/>
</dbReference>
<evidence type="ECO:0000313" key="6">
    <source>
        <dbReference type="EMBL" id="KAH7128303.1"/>
    </source>
</evidence>
<keyword evidence="2 3" id="KW-0040">ANK repeat</keyword>
<feature type="coiled-coil region" evidence="4">
    <location>
        <begin position="85"/>
        <end position="112"/>
    </location>
</feature>
<feature type="repeat" description="ANK" evidence="3">
    <location>
        <begin position="312"/>
        <end position="344"/>
    </location>
</feature>
<evidence type="ECO:0000256" key="5">
    <source>
        <dbReference type="SAM" id="SignalP"/>
    </source>
</evidence>
<feature type="signal peptide" evidence="5">
    <location>
        <begin position="1"/>
        <end position="20"/>
    </location>
</feature>
<keyword evidence="1" id="KW-0677">Repeat</keyword>
<accession>A0A9P9DZV3</accession>
<evidence type="ECO:0000256" key="1">
    <source>
        <dbReference type="ARBA" id="ARBA00022737"/>
    </source>
</evidence>
<name>A0A9P9DZV3_9PLEO</name>
<keyword evidence="7" id="KW-1185">Reference proteome</keyword>
<evidence type="ECO:0000256" key="3">
    <source>
        <dbReference type="PROSITE-ProRule" id="PRU00023"/>
    </source>
</evidence>